<name>A0A9W7EAF7_9STRA</name>
<protein>
    <submittedName>
        <fullName evidence="2">Uncharacterized protein</fullName>
    </submittedName>
</protein>
<keyword evidence="3" id="KW-1185">Reference proteome</keyword>
<feature type="transmembrane region" description="Helical" evidence="1">
    <location>
        <begin position="30"/>
        <end position="53"/>
    </location>
</feature>
<keyword evidence="1" id="KW-0812">Transmembrane</keyword>
<dbReference type="EMBL" id="BRXW01000692">
    <property type="protein sequence ID" value="GMH74224.1"/>
    <property type="molecule type" value="Genomic_DNA"/>
</dbReference>
<accession>A0A9W7EAF7</accession>
<gene>
    <name evidence="2" type="ORF">TrLO_g13859</name>
</gene>
<dbReference type="Proteomes" id="UP001165122">
    <property type="component" value="Unassembled WGS sequence"/>
</dbReference>
<keyword evidence="1" id="KW-0472">Membrane</keyword>
<proteinExistence type="predicted"/>
<keyword evidence="1" id="KW-1133">Transmembrane helix</keyword>
<organism evidence="2 3">
    <name type="scientific">Triparma laevis f. longispina</name>
    <dbReference type="NCBI Taxonomy" id="1714387"/>
    <lineage>
        <taxon>Eukaryota</taxon>
        <taxon>Sar</taxon>
        <taxon>Stramenopiles</taxon>
        <taxon>Ochrophyta</taxon>
        <taxon>Bolidophyceae</taxon>
        <taxon>Parmales</taxon>
        <taxon>Triparmaceae</taxon>
        <taxon>Triparma</taxon>
    </lineage>
</organism>
<reference evidence="3" key="1">
    <citation type="journal article" date="2023" name="Commun. Biol.">
        <title>Genome analysis of Parmales, the sister group of diatoms, reveals the evolutionary specialization of diatoms from phago-mixotrophs to photoautotrophs.</title>
        <authorList>
            <person name="Ban H."/>
            <person name="Sato S."/>
            <person name="Yoshikawa S."/>
            <person name="Yamada K."/>
            <person name="Nakamura Y."/>
            <person name="Ichinomiya M."/>
            <person name="Sato N."/>
            <person name="Blanc-Mathieu R."/>
            <person name="Endo H."/>
            <person name="Kuwata A."/>
            <person name="Ogata H."/>
        </authorList>
    </citation>
    <scope>NUCLEOTIDE SEQUENCE [LARGE SCALE GENOMIC DNA]</scope>
    <source>
        <strain evidence="3">NIES 3700</strain>
    </source>
</reference>
<evidence type="ECO:0000256" key="1">
    <source>
        <dbReference type="SAM" id="Phobius"/>
    </source>
</evidence>
<evidence type="ECO:0000313" key="2">
    <source>
        <dbReference type="EMBL" id="GMH74224.1"/>
    </source>
</evidence>
<dbReference type="AlphaFoldDB" id="A0A9W7EAF7"/>
<comment type="caution">
    <text evidence="2">The sequence shown here is derived from an EMBL/GenBank/DDBJ whole genome shotgun (WGS) entry which is preliminary data.</text>
</comment>
<evidence type="ECO:0000313" key="3">
    <source>
        <dbReference type="Proteomes" id="UP001165122"/>
    </source>
</evidence>
<sequence>MPDFYGYVPDSPRIRAAMFMSLMGFSSVKILLTALLVVCLGYINVIYVVYLIGGDMMFYLVLKAVRGDFRYWLPIDGLTGLTLSLDRHPGWTGSSRIRLAWSTGLYARRVFISNSV</sequence>